<feature type="domain" description="Helicase ATP-binding" evidence="2">
    <location>
        <begin position="518"/>
        <end position="680"/>
    </location>
</feature>
<dbReference type="Gene3D" id="3.40.50.10810">
    <property type="entry name" value="Tandem AAA-ATPase domain"/>
    <property type="match status" value="1"/>
</dbReference>
<dbReference type="InterPro" id="IPR027417">
    <property type="entry name" value="P-loop_NTPase"/>
</dbReference>
<evidence type="ECO:0000259" key="3">
    <source>
        <dbReference type="PROSITE" id="PS51194"/>
    </source>
</evidence>
<gene>
    <name evidence="4" type="ORF">MJB10_22770</name>
</gene>
<dbReference type="Pfam" id="PF00271">
    <property type="entry name" value="Helicase_C"/>
    <property type="match status" value="1"/>
</dbReference>
<dbReference type="InterPro" id="IPR001650">
    <property type="entry name" value="Helicase_C-like"/>
</dbReference>
<dbReference type="SMART" id="SM00487">
    <property type="entry name" value="DEXDc"/>
    <property type="match status" value="1"/>
</dbReference>
<dbReference type="KEGG" id="proo:MJB10_22770"/>
<reference evidence="4" key="1">
    <citation type="submission" date="2022-02" db="EMBL/GenBank/DDBJ databases">
        <title>Paenibacillus sp. MBLB1832 Whole Genome Shotgun Sequencing.</title>
        <authorList>
            <person name="Hwang C.Y."/>
            <person name="Cho E.-S."/>
            <person name="Seo M.-J."/>
        </authorList>
    </citation>
    <scope>NUCLEOTIDE SEQUENCE</scope>
    <source>
        <strain evidence="4">MBLB1832</strain>
    </source>
</reference>
<dbReference type="PROSITE" id="PS51194">
    <property type="entry name" value="HELICASE_CTER"/>
    <property type="match status" value="1"/>
</dbReference>
<dbReference type="Pfam" id="PF00176">
    <property type="entry name" value="SNF2-rel_dom"/>
    <property type="match status" value="1"/>
</dbReference>
<organism evidence="4 5">
    <name type="scientific">Paenibacillus roseopurpureus</name>
    <dbReference type="NCBI Taxonomy" id="2918901"/>
    <lineage>
        <taxon>Bacteria</taxon>
        <taxon>Bacillati</taxon>
        <taxon>Bacillota</taxon>
        <taxon>Bacilli</taxon>
        <taxon>Bacillales</taxon>
        <taxon>Paenibacillaceae</taxon>
        <taxon>Paenibacillus</taxon>
    </lineage>
</organism>
<evidence type="ECO:0000313" key="5">
    <source>
        <dbReference type="Proteomes" id="UP001304650"/>
    </source>
</evidence>
<dbReference type="GO" id="GO:0004386">
    <property type="term" value="F:helicase activity"/>
    <property type="evidence" value="ECO:0007669"/>
    <property type="project" value="UniProtKB-KW"/>
</dbReference>
<evidence type="ECO:0000256" key="1">
    <source>
        <dbReference type="ARBA" id="ARBA00022801"/>
    </source>
</evidence>
<keyword evidence="4" id="KW-0067">ATP-binding</keyword>
<dbReference type="InterPro" id="IPR000330">
    <property type="entry name" value="SNF2_N"/>
</dbReference>
<dbReference type="InterPro" id="IPR049730">
    <property type="entry name" value="SNF2/RAD54-like_C"/>
</dbReference>
<proteinExistence type="predicted"/>
<dbReference type="InterPro" id="IPR038718">
    <property type="entry name" value="SNF2-like_sf"/>
</dbReference>
<dbReference type="FunFam" id="3.40.50.300:FF:000533">
    <property type="entry name" value="Helicase, Snf2 family"/>
    <property type="match status" value="1"/>
</dbReference>
<dbReference type="PROSITE" id="PS51192">
    <property type="entry name" value="HELICASE_ATP_BIND_1"/>
    <property type="match status" value="1"/>
</dbReference>
<keyword evidence="4" id="KW-0547">Nucleotide-binding</keyword>
<keyword evidence="5" id="KW-1185">Reference proteome</keyword>
<dbReference type="EC" id="3.6.4.-" evidence="4"/>
<dbReference type="CDD" id="cd18012">
    <property type="entry name" value="DEXQc_arch_SWI2_SNF2"/>
    <property type="match status" value="1"/>
</dbReference>
<dbReference type="EMBL" id="CP130319">
    <property type="protein sequence ID" value="WNR43888.1"/>
    <property type="molecule type" value="Genomic_DNA"/>
</dbReference>
<dbReference type="AlphaFoldDB" id="A0AA96LQC5"/>
<accession>A0AA96LQC5</accession>
<dbReference type="Proteomes" id="UP001304650">
    <property type="component" value="Chromosome"/>
</dbReference>
<dbReference type="Pfam" id="PF12419">
    <property type="entry name" value="DUF3670"/>
    <property type="match status" value="1"/>
</dbReference>
<dbReference type="PANTHER" id="PTHR10799">
    <property type="entry name" value="SNF2/RAD54 HELICASE FAMILY"/>
    <property type="match status" value="1"/>
</dbReference>
<name>A0AA96LQC5_9BACL</name>
<evidence type="ECO:0000313" key="4">
    <source>
        <dbReference type="EMBL" id="WNR43888.1"/>
    </source>
</evidence>
<protein>
    <submittedName>
        <fullName evidence="4">DEAD/DEAH box helicase</fullName>
        <ecNumber evidence="4">3.6.4.-</ecNumber>
    </submittedName>
</protein>
<dbReference type="SMART" id="SM00490">
    <property type="entry name" value="HELICc"/>
    <property type="match status" value="1"/>
</dbReference>
<evidence type="ECO:0000259" key="2">
    <source>
        <dbReference type="PROSITE" id="PS51192"/>
    </source>
</evidence>
<feature type="domain" description="Helicase C-terminal" evidence="3">
    <location>
        <begin position="812"/>
        <end position="974"/>
    </location>
</feature>
<keyword evidence="4" id="KW-0347">Helicase</keyword>
<dbReference type="GO" id="GO:0005524">
    <property type="term" value="F:ATP binding"/>
    <property type="evidence" value="ECO:0007669"/>
    <property type="project" value="InterPro"/>
</dbReference>
<dbReference type="RefSeq" id="WP_314798841.1">
    <property type="nucleotide sequence ID" value="NZ_CP130319.1"/>
</dbReference>
<dbReference type="SUPFAM" id="SSF52540">
    <property type="entry name" value="P-loop containing nucleoside triphosphate hydrolases"/>
    <property type="match status" value="2"/>
</dbReference>
<dbReference type="CDD" id="cd18793">
    <property type="entry name" value="SF2_C_SNF"/>
    <property type="match status" value="1"/>
</dbReference>
<dbReference type="GO" id="GO:0016787">
    <property type="term" value="F:hydrolase activity"/>
    <property type="evidence" value="ECO:0007669"/>
    <property type="project" value="UniProtKB-KW"/>
</dbReference>
<sequence length="991" mass="112493">MIYVEMIYIRVEWSPSSGQFVCSGETEEANLVEEAELRKLLFAWHEGSGYGLQLKATSQKQGLLLSPYLAVDYLAEPRPLLHGRLVWTNEALWLQQLAKLLREVMAKRWYKPSYTCWREGKSGWKLDVPENWRQLLEVLEAGDMREAEAYDFAETWLNLAMHEYLARPEGAEVSRGWEGRAEAHADLLKGLKDSGAVTANEWMLEEDWLTAIGWREDTTPFRVCLQLVEPYAETYVDGSTSAKDDAAEWRLRFVVQDRLDSNRFVEMNANGTRLHAQQLIPTAWLPMLNDKVSEQIAKIIRVCPRLESDYQPGKLSEGLSDDEAWTFLTTLSFQLVGAGISLFLPSWWDDVQRQKPQLRAKLKSTSHSRSGKPVLGMDHLLAYDWRIALGRVVLAEHEFRELAEQKKRLIYLRGKWVQLDPALVDQIKAAMRQMGKKKTLSIQEVLGMYLPEGGEVIEELPAPREKAVPFQVRVELNRHMQALVKGLQKTQSIPQIGTVEGLQAELRPYQREGVSWLLFLRRMGLGGCLADDMGLGKTIQYIAYLLQTKAEEGRAPSLLICPTSVLGNWQKELERFAPSLQVHLHYGPQRLRGEFLTEAVRRADLVITSYPLALSDVDELAQMEWRSLCLDEAQNIKNAYTKQAVAIRTFTAQHRIALTGTPMENRLTELWSIMDWLNPGYLGSRSHFQQLYVGPIEKGGDGAAELALRVQRLVRPFVLRRVKKDPAIRLSLPEKSEVKAYVALTPEQGALYETVVQRLMEKLDDATGIEKKGLILSALTKLKMICDHPALFLKEAEVVHRRAAARSAKLARLLEMLDELRREDGGGCLIFTQFVRMGALLQAVLQQELGEPVQFLHGGLGKAERDAMVARFQDEALPAGERSRIFVLSLKAGGTGLNLTAANHVFHFDRWWNPAVENQATDRAFRIGQTRDVQVHKFVTLGTLEERIDAMIARKQGLSELIVGSGESWITELSTGELRELFALRREWVEE</sequence>
<keyword evidence="1 4" id="KW-0378">Hydrolase</keyword>
<dbReference type="InterPro" id="IPR022138">
    <property type="entry name" value="DUF3670"/>
</dbReference>
<dbReference type="Gene3D" id="3.40.50.300">
    <property type="entry name" value="P-loop containing nucleotide triphosphate hydrolases"/>
    <property type="match status" value="1"/>
</dbReference>
<dbReference type="InterPro" id="IPR014001">
    <property type="entry name" value="Helicase_ATP-bd"/>
</dbReference>